<dbReference type="Proteomes" id="UP000663880">
    <property type="component" value="Unassembled WGS sequence"/>
</dbReference>
<keyword evidence="1" id="KW-0732">Signal</keyword>
<name>A0A821R9S7_9NEOP</name>
<sequence>MWCLSFSILFAPILALNMQNPRNFGPYDPVWKDYELCKGPKFKNASETDVVVFQQGKDFYGTFKFNFLTRSLVDEIRLWLYSIVGETRKQLWSHKLSDPCKNFVFAELIQEQLNSAKCIVEKGPYDIRWTRYNICPGSKPKNSTNITFALEKENDDYFAKLTIDVLVKTSIDEVKVWVYKMKNESKSLLWVYKSSDACKHFIFGEIIKQQLNARSCVIEKGTSNITLNFSEITKKMIGSSFFYGNYSMKSIATSKKANFLCFIFYAEFYKKNV</sequence>
<gene>
    <name evidence="2" type="ORF">PMACD_LOCUS5706</name>
</gene>
<feature type="chain" id="PRO_5032363998" evidence="1">
    <location>
        <begin position="16"/>
        <end position="273"/>
    </location>
</feature>
<protein>
    <submittedName>
        <fullName evidence="2">Uncharacterized protein</fullName>
    </submittedName>
</protein>
<comment type="caution">
    <text evidence="2">The sequence shown here is derived from an EMBL/GenBank/DDBJ whole genome shotgun (WGS) entry which is preliminary data.</text>
</comment>
<proteinExistence type="predicted"/>
<evidence type="ECO:0000256" key="1">
    <source>
        <dbReference type="SAM" id="SignalP"/>
    </source>
</evidence>
<evidence type="ECO:0000313" key="2">
    <source>
        <dbReference type="EMBL" id="CAF4835990.1"/>
    </source>
</evidence>
<dbReference type="EMBL" id="CAJOBZ010000011">
    <property type="protein sequence ID" value="CAF4835990.1"/>
    <property type="molecule type" value="Genomic_DNA"/>
</dbReference>
<reference evidence="2" key="1">
    <citation type="submission" date="2021-02" db="EMBL/GenBank/DDBJ databases">
        <authorList>
            <person name="Steward A R."/>
        </authorList>
    </citation>
    <scope>NUCLEOTIDE SEQUENCE</scope>
</reference>
<evidence type="ECO:0000313" key="3">
    <source>
        <dbReference type="Proteomes" id="UP000663880"/>
    </source>
</evidence>
<dbReference type="OrthoDB" id="7384942at2759"/>
<dbReference type="AlphaFoldDB" id="A0A821R9S7"/>
<accession>A0A821R9S7</accession>
<organism evidence="2 3">
    <name type="scientific">Pieris macdunnoughi</name>
    <dbReference type="NCBI Taxonomy" id="345717"/>
    <lineage>
        <taxon>Eukaryota</taxon>
        <taxon>Metazoa</taxon>
        <taxon>Ecdysozoa</taxon>
        <taxon>Arthropoda</taxon>
        <taxon>Hexapoda</taxon>
        <taxon>Insecta</taxon>
        <taxon>Pterygota</taxon>
        <taxon>Neoptera</taxon>
        <taxon>Endopterygota</taxon>
        <taxon>Lepidoptera</taxon>
        <taxon>Glossata</taxon>
        <taxon>Ditrysia</taxon>
        <taxon>Papilionoidea</taxon>
        <taxon>Pieridae</taxon>
        <taxon>Pierinae</taxon>
        <taxon>Pieris</taxon>
    </lineage>
</organism>
<feature type="signal peptide" evidence="1">
    <location>
        <begin position="1"/>
        <end position="15"/>
    </location>
</feature>
<keyword evidence="3" id="KW-1185">Reference proteome</keyword>